<keyword evidence="6 7" id="KW-0472">Membrane</keyword>
<keyword evidence="4 7" id="KW-0812">Transmembrane</keyword>
<evidence type="ECO:0000313" key="9">
    <source>
        <dbReference type="EMBL" id="AGS33806.1"/>
    </source>
</evidence>
<feature type="transmembrane region" description="Helical" evidence="7">
    <location>
        <begin position="112"/>
        <end position="133"/>
    </location>
</feature>
<evidence type="ECO:0000256" key="6">
    <source>
        <dbReference type="ARBA" id="ARBA00023136"/>
    </source>
</evidence>
<dbReference type="eggNOG" id="COG0586">
    <property type="taxonomic scope" value="Bacteria"/>
</dbReference>
<dbReference type="EMBL" id="CP003924">
    <property type="protein sequence ID" value="AGS33806.1"/>
    <property type="molecule type" value="Genomic_DNA"/>
</dbReference>
<dbReference type="InterPro" id="IPR032816">
    <property type="entry name" value="VTT_dom"/>
</dbReference>
<gene>
    <name evidence="9" type="ORF">B841_01615</name>
</gene>
<evidence type="ECO:0000256" key="3">
    <source>
        <dbReference type="ARBA" id="ARBA00022475"/>
    </source>
</evidence>
<comment type="similarity">
    <text evidence="2 7">Belongs to the DedA family.</text>
</comment>
<organism evidence="9 10">
    <name type="scientific">Corynebacterium maris DSM 45190</name>
    <dbReference type="NCBI Taxonomy" id="1224163"/>
    <lineage>
        <taxon>Bacteria</taxon>
        <taxon>Bacillati</taxon>
        <taxon>Actinomycetota</taxon>
        <taxon>Actinomycetes</taxon>
        <taxon>Mycobacteriales</taxon>
        <taxon>Corynebacteriaceae</taxon>
        <taxon>Corynebacterium</taxon>
    </lineage>
</organism>
<comment type="subcellular location">
    <subcellularLocation>
        <location evidence="1 7">Cell membrane</location>
        <topology evidence="1 7">Multi-pass membrane protein</topology>
    </subcellularLocation>
</comment>
<dbReference type="STRING" id="1224163.B841_01615"/>
<proteinExistence type="inferred from homology"/>
<dbReference type="HOGENOM" id="CLU_044208_2_2_11"/>
<evidence type="ECO:0000256" key="1">
    <source>
        <dbReference type="ARBA" id="ARBA00004651"/>
    </source>
</evidence>
<dbReference type="OrthoDB" id="9813426at2"/>
<feature type="transmembrane region" description="Helical" evidence="7">
    <location>
        <begin position="56"/>
        <end position="77"/>
    </location>
</feature>
<dbReference type="KEGG" id="cmd:B841_01615"/>
<evidence type="ECO:0000256" key="2">
    <source>
        <dbReference type="ARBA" id="ARBA00010792"/>
    </source>
</evidence>
<dbReference type="Proteomes" id="UP000015388">
    <property type="component" value="Chromosome"/>
</dbReference>
<feature type="transmembrane region" description="Helical" evidence="7">
    <location>
        <begin position="169"/>
        <end position="188"/>
    </location>
</feature>
<feature type="transmembrane region" description="Helical" evidence="7">
    <location>
        <begin position="12"/>
        <end position="36"/>
    </location>
</feature>
<evidence type="ECO:0000313" key="10">
    <source>
        <dbReference type="Proteomes" id="UP000015388"/>
    </source>
</evidence>
<evidence type="ECO:0000256" key="7">
    <source>
        <dbReference type="RuleBase" id="RU367016"/>
    </source>
</evidence>
<evidence type="ECO:0000259" key="8">
    <source>
        <dbReference type="Pfam" id="PF09335"/>
    </source>
</evidence>
<dbReference type="InterPro" id="IPR032818">
    <property type="entry name" value="DedA-like"/>
</dbReference>
<evidence type="ECO:0000256" key="4">
    <source>
        <dbReference type="ARBA" id="ARBA00022692"/>
    </source>
</evidence>
<dbReference type="PATRIC" id="fig|1224163.3.peg.326"/>
<dbReference type="GO" id="GO:0005886">
    <property type="term" value="C:plasma membrane"/>
    <property type="evidence" value="ECO:0007669"/>
    <property type="project" value="UniProtKB-SubCell"/>
</dbReference>
<name>S5TFT4_9CORY</name>
<reference evidence="9 10" key="1">
    <citation type="submission" date="2012-11" db="EMBL/GenBank/DDBJ databases">
        <title>The complete genome sequence of Corynebacterium maris Coryn-1 (=DSM 45190).</title>
        <authorList>
            <person name="Schaffert L."/>
            <person name="Albersmeier A."/>
            <person name="Kalinowski J."/>
            <person name="Ruckert C."/>
        </authorList>
    </citation>
    <scope>NUCLEOTIDE SEQUENCE [LARGE SCALE GENOMIC DNA]</scope>
    <source>
        <strain evidence="10">Coryn-1</strain>
    </source>
</reference>
<keyword evidence="10" id="KW-1185">Reference proteome</keyword>
<accession>S5TFT4</accession>
<dbReference type="RefSeq" id="WP_020933741.1">
    <property type="nucleotide sequence ID" value="NC_021915.1"/>
</dbReference>
<feature type="transmembrane region" description="Helical" evidence="7">
    <location>
        <begin position="139"/>
        <end position="162"/>
    </location>
</feature>
<feature type="domain" description="VTT" evidence="8">
    <location>
        <begin position="35"/>
        <end position="159"/>
    </location>
</feature>
<keyword evidence="5 7" id="KW-1133">Transmembrane helix</keyword>
<dbReference type="PANTHER" id="PTHR30353:SF15">
    <property type="entry name" value="INNER MEMBRANE PROTEIN YABI"/>
    <property type="match status" value="1"/>
</dbReference>
<sequence length="208" mass="23094">MTEQLTMWIEAVMTMPFFYPLVGLTVAFDALVPAFPSETVLNLAGAWAGARGEPDIGQVILWAIAGAVIGDNVCYFFGTKMMRYVERVPAGSKAGNALTWVRRNMRKRAGSTIIAARFVPWGRWIATIVLGSVRYPWPAFFFFDTIGVVVWALINTMVAYVGGMVLQNVPLLGLVVGMALGLFVGFLIQKAQNRFFEWRDERRGFAEA</sequence>
<dbReference type="AlphaFoldDB" id="S5TFT4"/>
<keyword evidence="3 7" id="KW-1003">Cell membrane</keyword>
<protein>
    <recommendedName>
        <fullName evidence="8">VTT domain-containing protein</fullName>
    </recommendedName>
</protein>
<dbReference type="Pfam" id="PF09335">
    <property type="entry name" value="VTT_dom"/>
    <property type="match status" value="1"/>
</dbReference>
<evidence type="ECO:0000256" key="5">
    <source>
        <dbReference type="ARBA" id="ARBA00022989"/>
    </source>
</evidence>
<dbReference type="PANTHER" id="PTHR30353">
    <property type="entry name" value="INNER MEMBRANE PROTEIN DEDA-RELATED"/>
    <property type="match status" value="1"/>
</dbReference>